<reference evidence="2" key="1">
    <citation type="submission" date="2023-07" db="EMBL/GenBank/DDBJ databases">
        <title>Dyadobacter sp. nov 'subterranea' isolated from contaminted grondwater.</title>
        <authorList>
            <person name="Szabo I."/>
            <person name="Al-Omari J."/>
            <person name="Szerdahelyi S.G."/>
            <person name="Rado J."/>
        </authorList>
    </citation>
    <scope>NUCLEOTIDE SEQUENCE [LARGE SCALE GENOMIC DNA]</scope>
    <source>
        <strain evidence="2">UP-52</strain>
    </source>
</reference>
<dbReference type="RefSeq" id="WP_194118628.1">
    <property type="nucleotide sequence ID" value="NZ_JACYGY010000001.1"/>
</dbReference>
<organism evidence="1 2">
    <name type="scientific">Dyadobacter subterraneus</name>
    <dbReference type="NCBI Taxonomy" id="2773304"/>
    <lineage>
        <taxon>Bacteria</taxon>
        <taxon>Pseudomonadati</taxon>
        <taxon>Bacteroidota</taxon>
        <taxon>Cytophagia</taxon>
        <taxon>Cytophagales</taxon>
        <taxon>Spirosomataceae</taxon>
        <taxon>Dyadobacter</taxon>
    </lineage>
</organism>
<comment type="caution">
    <text evidence="1">The sequence shown here is derived from an EMBL/GenBank/DDBJ whole genome shotgun (WGS) entry which is preliminary data.</text>
</comment>
<accession>A0ABR9W499</accession>
<evidence type="ECO:0000313" key="1">
    <source>
        <dbReference type="EMBL" id="MBE9460280.1"/>
    </source>
</evidence>
<keyword evidence="2" id="KW-1185">Reference proteome</keyword>
<dbReference type="Proteomes" id="UP000634134">
    <property type="component" value="Unassembled WGS sequence"/>
</dbReference>
<proteinExistence type="predicted"/>
<sequence length="71" mass="8272">MIVKPIKTKEEYDYAIARIDQLFDSPKGSIEAKELNLLVLLVNNYEAENYPIDEPDPIEYIKIRMEEISVV</sequence>
<dbReference type="EMBL" id="JACYGY010000001">
    <property type="protein sequence ID" value="MBE9460280.1"/>
    <property type="molecule type" value="Genomic_DNA"/>
</dbReference>
<evidence type="ECO:0000313" key="2">
    <source>
        <dbReference type="Proteomes" id="UP000634134"/>
    </source>
</evidence>
<name>A0ABR9W499_9BACT</name>
<gene>
    <name evidence="1" type="ORF">IEE83_00155</name>
</gene>
<protein>
    <submittedName>
        <fullName evidence="1">Transcriptional regulator</fullName>
    </submittedName>
</protein>